<proteinExistence type="predicted"/>
<comment type="caution">
    <text evidence="1">The sequence shown here is derived from an EMBL/GenBank/DDBJ whole genome shotgun (WGS) entry which is preliminary data.</text>
</comment>
<feature type="non-terminal residue" evidence="1">
    <location>
        <position position="124"/>
    </location>
</feature>
<protein>
    <submittedName>
        <fullName evidence="1">Uncharacterized protein</fullName>
    </submittedName>
</protein>
<reference evidence="1" key="1">
    <citation type="journal article" date="2014" name="Front. Microbiol.">
        <title>High frequency of phylogenetically diverse reductive dehalogenase-homologous genes in deep subseafloor sedimentary metagenomes.</title>
        <authorList>
            <person name="Kawai M."/>
            <person name="Futagami T."/>
            <person name="Toyoda A."/>
            <person name="Takaki Y."/>
            <person name="Nishi S."/>
            <person name="Hori S."/>
            <person name="Arai W."/>
            <person name="Tsubouchi T."/>
            <person name="Morono Y."/>
            <person name="Uchiyama I."/>
            <person name="Ito T."/>
            <person name="Fujiyama A."/>
            <person name="Inagaki F."/>
            <person name="Takami H."/>
        </authorList>
    </citation>
    <scope>NUCLEOTIDE SEQUENCE</scope>
    <source>
        <strain evidence="1">Expedition CK06-06</strain>
    </source>
</reference>
<organism evidence="1">
    <name type="scientific">marine sediment metagenome</name>
    <dbReference type="NCBI Taxonomy" id="412755"/>
    <lineage>
        <taxon>unclassified sequences</taxon>
        <taxon>metagenomes</taxon>
        <taxon>ecological metagenomes</taxon>
    </lineage>
</organism>
<gene>
    <name evidence="1" type="ORF">S01H1_12125</name>
</gene>
<dbReference type="AlphaFoldDB" id="X0TAG1"/>
<dbReference type="EMBL" id="BARS01006206">
    <property type="protein sequence ID" value="GAF84321.1"/>
    <property type="molecule type" value="Genomic_DNA"/>
</dbReference>
<evidence type="ECO:0000313" key="1">
    <source>
        <dbReference type="EMBL" id="GAF84321.1"/>
    </source>
</evidence>
<accession>X0TAG1</accession>
<name>X0TAG1_9ZZZZ</name>
<sequence>MGLTYFGAGVHYGRMVSSAEMSAYFLKAVFCQVPGEVHTYLSGFGDTLMTFFALQVTESDIEMPGDGIDDIAYGYVPGDGIDVPFESVVRQFECYVTAGGAGNGIKSCKGAFEFADICLDFSSD</sequence>